<reference evidence="3 4" key="1">
    <citation type="submission" date="2016-12" db="EMBL/GenBank/DDBJ databases">
        <authorList>
            <person name="Song W.-J."/>
            <person name="Kurnit D.M."/>
        </authorList>
    </citation>
    <scope>NUCLEOTIDE SEQUENCE [LARGE SCALE GENOMIC DNA]</scope>
    <source>
        <strain evidence="3 4">DSM 43162</strain>
    </source>
</reference>
<dbReference type="PANTHER" id="PTHR45138">
    <property type="entry name" value="REGULATORY COMPONENTS OF SENSORY TRANSDUCTION SYSTEM"/>
    <property type="match status" value="1"/>
</dbReference>
<dbReference type="AlphaFoldDB" id="A0A1M7UHT5"/>
<feature type="transmembrane region" description="Helical" evidence="1">
    <location>
        <begin position="145"/>
        <end position="164"/>
    </location>
</feature>
<name>A0A1M7UHT5_9ACTN</name>
<feature type="transmembrane region" description="Helical" evidence="1">
    <location>
        <begin position="73"/>
        <end position="92"/>
    </location>
</feature>
<dbReference type="InterPro" id="IPR043128">
    <property type="entry name" value="Rev_trsase/Diguanyl_cyclase"/>
</dbReference>
<dbReference type="GO" id="GO:0043709">
    <property type="term" value="P:cell adhesion involved in single-species biofilm formation"/>
    <property type="evidence" value="ECO:0007669"/>
    <property type="project" value="TreeGrafter"/>
</dbReference>
<keyword evidence="1" id="KW-1133">Transmembrane helix</keyword>
<dbReference type="NCBIfam" id="TIGR00254">
    <property type="entry name" value="GGDEF"/>
    <property type="match status" value="1"/>
</dbReference>
<dbReference type="InterPro" id="IPR000160">
    <property type="entry name" value="GGDEF_dom"/>
</dbReference>
<feature type="transmembrane region" description="Helical" evidence="1">
    <location>
        <begin position="43"/>
        <end position="61"/>
    </location>
</feature>
<dbReference type="Pfam" id="PF00990">
    <property type="entry name" value="GGDEF"/>
    <property type="match status" value="1"/>
</dbReference>
<dbReference type="InterPro" id="IPR050469">
    <property type="entry name" value="Diguanylate_Cyclase"/>
</dbReference>
<keyword evidence="1" id="KW-0812">Transmembrane</keyword>
<dbReference type="GO" id="GO:0005886">
    <property type="term" value="C:plasma membrane"/>
    <property type="evidence" value="ECO:0007669"/>
    <property type="project" value="TreeGrafter"/>
</dbReference>
<accession>A0A1M7UHT5</accession>
<dbReference type="RefSeq" id="WP_072919732.1">
    <property type="nucleotide sequence ID" value="NZ_FRDM01000018.1"/>
</dbReference>
<dbReference type="Proteomes" id="UP000184428">
    <property type="component" value="Unassembled WGS sequence"/>
</dbReference>
<keyword evidence="1" id="KW-0472">Membrane</keyword>
<dbReference type="GO" id="GO:0052621">
    <property type="term" value="F:diguanylate cyclase activity"/>
    <property type="evidence" value="ECO:0007669"/>
    <property type="project" value="TreeGrafter"/>
</dbReference>
<evidence type="ECO:0000256" key="1">
    <source>
        <dbReference type="SAM" id="Phobius"/>
    </source>
</evidence>
<protein>
    <submittedName>
        <fullName evidence="3">Diguanylate cyclase (GGDEF) domain-containing protein</fullName>
    </submittedName>
</protein>
<dbReference type="SMART" id="SM00267">
    <property type="entry name" value="GGDEF"/>
    <property type="match status" value="1"/>
</dbReference>
<dbReference type="PANTHER" id="PTHR45138:SF9">
    <property type="entry name" value="DIGUANYLATE CYCLASE DGCM-RELATED"/>
    <property type="match status" value="1"/>
</dbReference>
<dbReference type="SUPFAM" id="SSF55073">
    <property type="entry name" value="Nucleotide cyclase"/>
    <property type="match status" value="1"/>
</dbReference>
<dbReference type="PROSITE" id="PS50887">
    <property type="entry name" value="GGDEF"/>
    <property type="match status" value="1"/>
</dbReference>
<feature type="domain" description="GGDEF" evidence="2">
    <location>
        <begin position="214"/>
        <end position="348"/>
    </location>
</feature>
<sequence length="348" mass="35535">MNTLWLRPRDEVFAGRALSALFAISAGLVAAYAAVAPQPIAGTGYAVAAALVAALLTWAAVLHLVPAARLTRWGAWGLCPIAGVGAIAVVALALPEEIALAHPMFGLCVLYAGSQLRGPAATVVTVLAVAADTAVLAVVEAPRAAAVAAVFVAAVLGSTAVLLVQVMNRMARLVSALQRQAGLDSLTGLVSRRVLDDALAAALAPPWSRDGSDAGTALILLDVDTFKSINDVHGHPVGDDALVHLAGVLRTHARSGDPVLARLGGDELAVLLRGCTAQDAAARAEQLVEAVRATPLRLPDGTWLALSISVGVAHAPRHANDLRGLYAAADAALYGAKRSGRDRAVLAP</sequence>
<evidence type="ECO:0000313" key="3">
    <source>
        <dbReference type="EMBL" id="SHN82470.1"/>
    </source>
</evidence>
<gene>
    <name evidence="3" type="ORF">SAMN05660350_03264</name>
</gene>
<proteinExistence type="predicted"/>
<dbReference type="InterPro" id="IPR029787">
    <property type="entry name" value="Nucleotide_cyclase"/>
</dbReference>
<evidence type="ECO:0000313" key="4">
    <source>
        <dbReference type="Proteomes" id="UP000184428"/>
    </source>
</evidence>
<dbReference type="GO" id="GO:1902201">
    <property type="term" value="P:negative regulation of bacterial-type flagellum-dependent cell motility"/>
    <property type="evidence" value="ECO:0007669"/>
    <property type="project" value="TreeGrafter"/>
</dbReference>
<feature type="transmembrane region" description="Helical" evidence="1">
    <location>
        <begin position="120"/>
        <end position="139"/>
    </location>
</feature>
<dbReference type="EMBL" id="FRDM01000018">
    <property type="protein sequence ID" value="SHN82470.1"/>
    <property type="molecule type" value="Genomic_DNA"/>
</dbReference>
<dbReference type="CDD" id="cd01949">
    <property type="entry name" value="GGDEF"/>
    <property type="match status" value="1"/>
</dbReference>
<evidence type="ECO:0000259" key="2">
    <source>
        <dbReference type="PROSITE" id="PS50887"/>
    </source>
</evidence>
<organism evidence="3 4">
    <name type="scientific">Geodermatophilus obscurus</name>
    <dbReference type="NCBI Taxonomy" id="1861"/>
    <lineage>
        <taxon>Bacteria</taxon>
        <taxon>Bacillati</taxon>
        <taxon>Actinomycetota</taxon>
        <taxon>Actinomycetes</taxon>
        <taxon>Geodermatophilales</taxon>
        <taxon>Geodermatophilaceae</taxon>
        <taxon>Geodermatophilus</taxon>
    </lineage>
</organism>
<dbReference type="Gene3D" id="3.30.70.270">
    <property type="match status" value="1"/>
</dbReference>